<evidence type="ECO:0000313" key="2">
    <source>
        <dbReference type="Proteomes" id="UP000276417"/>
    </source>
</evidence>
<dbReference type="EMBL" id="CP034187">
    <property type="protein sequence ID" value="AZI45199.1"/>
    <property type="molecule type" value="Genomic_DNA"/>
</dbReference>
<evidence type="ECO:0000313" key="1">
    <source>
        <dbReference type="EMBL" id="AZI45199.1"/>
    </source>
</evidence>
<organism evidence="1 2">
    <name type="scientific">Deinococcus psychrotolerans</name>
    <dbReference type="NCBI Taxonomy" id="2489213"/>
    <lineage>
        <taxon>Bacteria</taxon>
        <taxon>Thermotogati</taxon>
        <taxon>Deinococcota</taxon>
        <taxon>Deinococci</taxon>
        <taxon>Deinococcales</taxon>
        <taxon>Deinococcaceae</taxon>
        <taxon>Deinococcus</taxon>
    </lineage>
</organism>
<gene>
    <name evidence="1" type="ORF">EHF33_20005</name>
</gene>
<reference evidence="1 2" key="1">
    <citation type="submission" date="2018-11" db="EMBL/GenBank/DDBJ databases">
        <title>Deinococcus shelandsis sp. nov., isolated from South Shetland Islands soil of Antarctica.</title>
        <authorList>
            <person name="Tian J."/>
        </authorList>
    </citation>
    <scope>NUCLEOTIDE SEQUENCE [LARGE SCALE GENOMIC DNA]</scope>
    <source>
        <strain evidence="1 2">S14-83T</strain>
        <plasmid evidence="1 2">unnamed3</plasmid>
    </source>
</reference>
<keyword evidence="1" id="KW-0614">Plasmid</keyword>
<sequence>MFQDGDTAYIVMDFIGGRTLMQRLRDEGPLAPDVALCEVPLAVMLEQPLSSGGLRPSRHRDNK</sequence>
<dbReference type="OrthoDB" id="9801841at2"/>
<keyword evidence="2" id="KW-1185">Reference proteome</keyword>
<evidence type="ECO:0008006" key="3">
    <source>
        <dbReference type="Google" id="ProtNLM"/>
    </source>
</evidence>
<name>A0A3G8YIV3_9DEIO</name>
<dbReference type="KEGG" id="dph:EHF33_20005"/>
<proteinExistence type="predicted"/>
<dbReference type="RefSeq" id="WP_124875572.1">
    <property type="nucleotide sequence ID" value="NZ_CP034187.1"/>
</dbReference>
<protein>
    <recommendedName>
        <fullName evidence="3">Protein kinase domain-containing protein</fullName>
    </recommendedName>
</protein>
<dbReference type="AlphaFoldDB" id="A0A3G8YIV3"/>
<accession>A0A3G8YIV3</accession>
<geneLocation type="plasmid" evidence="1 2">
    <name>unnamed3</name>
</geneLocation>
<dbReference type="Proteomes" id="UP000276417">
    <property type="component" value="Plasmid unnamed3"/>
</dbReference>